<keyword evidence="3" id="KW-1185">Reference proteome</keyword>
<dbReference type="KEGG" id="vg:77944057"/>
<protein>
    <submittedName>
        <fullName evidence="2">Uncharacterized protein</fullName>
    </submittedName>
</protein>
<dbReference type="RefSeq" id="YP_010667931.1">
    <property type="nucleotide sequence ID" value="NC_070952.1"/>
</dbReference>
<accession>A0AAE8BUS2</accession>
<dbReference type="GeneID" id="77944057"/>
<feature type="compositionally biased region" description="Basic and acidic residues" evidence="1">
    <location>
        <begin position="146"/>
        <end position="157"/>
    </location>
</feature>
<dbReference type="Proteomes" id="UP000827517">
    <property type="component" value="Segment"/>
</dbReference>
<evidence type="ECO:0000313" key="3">
    <source>
        <dbReference type="Proteomes" id="UP000827517"/>
    </source>
</evidence>
<evidence type="ECO:0000256" key="1">
    <source>
        <dbReference type="SAM" id="MobiDB-lite"/>
    </source>
</evidence>
<name>A0AAE8BUS2_9CAUD</name>
<feature type="region of interest" description="Disordered" evidence="1">
    <location>
        <begin position="118"/>
        <end position="157"/>
    </location>
</feature>
<sequence>MNTPAKKPFTPAPRMNILKDQLKDQRFGLINKVKVLREQRQALKGVKGSGQQWAELCAQIDELQAKIDLLSKSLGLPVKDRNVLNAALTLEGRQASGSSPCLYTDGKTATDLGYKLAPSIADKPQHHQKHSPEGRVDLVGNQGNSWDDHQSTPEDFK</sequence>
<dbReference type="EMBL" id="MZ501267">
    <property type="protein sequence ID" value="QZA70652.1"/>
    <property type="molecule type" value="Genomic_DNA"/>
</dbReference>
<organism evidence="2 3">
    <name type="scientific">Erwinia phage AH04</name>
    <dbReference type="NCBI Taxonomy" id="2869569"/>
    <lineage>
        <taxon>Viruses</taxon>
        <taxon>Duplodnaviria</taxon>
        <taxon>Heunggongvirae</taxon>
        <taxon>Uroviricota</taxon>
        <taxon>Caudoviricetes</taxon>
        <taxon>Chimalliviridae</taxon>
        <taxon>Meadowvirus</taxon>
        <taxon>Meadowvirus AH04</taxon>
    </lineage>
</organism>
<proteinExistence type="predicted"/>
<reference evidence="2" key="1">
    <citation type="submission" date="2021-07" db="EMBL/GenBank/DDBJ databases">
        <authorList>
            <person name="Roth S.J."/>
            <person name="Krukonis G.P."/>
            <person name="Delesalle V.A."/>
        </authorList>
    </citation>
    <scope>NUCLEOTIDE SEQUENCE</scope>
</reference>
<gene>
    <name evidence="2" type="primary">177</name>
    <name evidence="2" type="ORF">AH04_177</name>
</gene>
<evidence type="ECO:0000313" key="2">
    <source>
        <dbReference type="EMBL" id="QZA70652.1"/>
    </source>
</evidence>